<organism evidence="2 3">
    <name type="scientific">Trapa natans</name>
    <name type="common">Water chestnut</name>
    <dbReference type="NCBI Taxonomy" id="22666"/>
    <lineage>
        <taxon>Eukaryota</taxon>
        <taxon>Viridiplantae</taxon>
        <taxon>Streptophyta</taxon>
        <taxon>Embryophyta</taxon>
        <taxon>Tracheophyta</taxon>
        <taxon>Spermatophyta</taxon>
        <taxon>Magnoliopsida</taxon>
        <taxon>eudicotyledons</taxon>
        <taxon>Gunneridae</taxon>
        <taxon>Pentapetalae</taxon>
        <taxon>rosids</taxon>
        <taxon>malvids</taxon>
        <taxon>Myrtales</taxon>
        <taxon>Lythraceae</taxon>
        <taxon>Trapa</taxon>
    </lineage>
</organism>
<proteinExistence type="predicted"/>
<dbReference type="Proteomes" id="UP001346149">
    <property type="component" value="Unassembled WGS sequence"/>
</dbReference>
<feature type="compositionally biased region" description="Basic and acidic residues" evidence="1">
    <location>
        <begin position="40"/>
        <end position="53"/>
    </location>
</feature>
<accession>A0AAN7LXZ2</accession>
<protein>
    <submittedName>
        <fullName evidence="2">Uncharacterized protein</fullName>
    </submittedName>
</protein>
<feature type="compositionally biased region" description="Polar residues" evidence="1">
    <location>
        <begin position="55"/>
        <end position="72"/>
    </location>
</feature>
<evidence type="ECO:0000313" key="2">
    <source>
        <dbReference type="EMBL" id="KAK4795221.1"/>
    </source>
</evidence>
<evidence type="ECO:0000256" key="1">
    <source>
        <dbReference type="SAM" id="MobiDB-lite"/>
    </source>
</evidence>
<comment type="caution">
    <text evidence="2">The sequence shown here is derived from an EMBL/GenBank/DDBJ whole genome shotgun (WGS) entry which is preliminary data.</text>
</comment>
<evidence type="ECO:0000313" key="3">
    <source>
        <dbReference type="Proteomes" id="UP001346149"/>
    </source>
</evidence>
<name>A0AAN7LXZ2_TRANT</name>
<sequence>MCRVCSRFTHTATATAEAAQSEDDDGETVSLCRSLSSEIEGSKREVAGREGSDSKFPQGSTSDGVTQYSPLTNGVAEMSETTCETALPGDLESTDFDTSESDEPDIVQPFLSSAELERNDFSEPAKEKLSLRLTL</sequence>
<reference evidence="2 3" key="1">
    <citation type="journal article" date="2023" name="Hortic Res">
        <title>Pangenome of water caltrop reveals structural variations and asymmetric subgenome divergence after allopolyploidization.</title>
        <authorList>
            <person name="Zhang X."/>
            <person name="Chen Y."/>
            <person name="Wang L."/>
            <person name="Yuan Y."/>
            <person name="Fang M."/>
            <person name="Shi L."/>
            <person name="Lu R."/>
            <person name="Comes H.P."/>
            <person name="Ma Y."/>
            <person name="Chen Y."/>
            <person name="Huang G."/>
            <person name="Zhou Y."/>
            <person name="Zheng Z."/>
            <person name="Qiu Y."/>
        </authorList>
    </citation>
    <scope>NUCLEOTIDE SEQUENCE [LARGE SCALE GENOMIC DNA]</scope>
    <source>
        <strain evidence="2">F231</strain>
    </source>
</reference>
<dbReference type="EMBL" id="JAXQNO010000007">
    <property type="protein sequence ID" value="KAK4795221.1"/>
    <property type="molecule type" value="Genomic_DNA"/>
</dbReference>
<gene>
    <name evidence="2" type="ORF">SAY86_013215</name>
</gene>
<keyword evidence="3" id="KW-1185">Reference proteome</keyword>
<dbReference type="AlphaFoldDB" id="A0AAN7LXZ2"/>
<feature type="region of interest" description="Disordered" evidence="1">
    <location>
        <begin position="13"/>
        <end position="74"/>
    </location>
</feature>